<dbReference type="EMBL" id="JABCLD010001143">
    <property type="protein sequence ID" value="NMU26453.1"/>
    <property type="molecule type" value="Genomic_DNA"/>
</dbReference>
<organism evidence="1 2">
    <name type="scientific">Vibrio parahaemolyticus</name>
    <dbReference type="NCBI Taxonomy" id="670"/>
    <lineage>
        <taxon>Bacteria</taxon>
        <taxon>Pseudomonadati</taxon>
        <taxon>Pseudomonadota</taxon>
        <taxon>Gammaproteobacteria</taxon>
        <taxon>Vibrionales</taxon>
        <taxon>Vibrionaceae</taxon>
        <taxon>Vibrio</taxon>
    </lineage>
</organism>
<reference evidence="1 2" key="1">
    <citation type="submission" date="2020-04" db="EMBL/GenBank/DDBJ databases">
        <title>Whole-genome sequencing of Vibrio spp. from China reveals different genetic environments of blaCTX-M-14 among diverse lineages.</title>
        <authorList>
            <person name="Zheng Z."/>
            <person name="Ye L."/>
            <person name="Chen S."/>
        </authorList>
    </citation>
    <scope>NUCLEOTIDE SEQUENCE [LARGE SCALE GENOMIC DNA]</scope>
    <source>
        <strain evidence="1 2">Vb0574</strain>
    </source>
</reference>
<gene>
    <name evidence="1" type="ORF">HKB21_12560</name>
</gene>
<accession>A0A7Y0S4X4</accession>
<proteinExistence type="predicted"/>
<dbReference type="AlphaFoldDB" id="A0A7Y0S4X4"/>
<dbReference type="Proteomes" id="UP000555836">
    <property type="component" value="Unassembled WGS sequence"/>
</dbReference>
<name>A0A7Y0S4X4_VIBPH</name>
<dbReference type="PROSITE" id="PS51318">
    <property type="entry name" value="TAT"/>
    <property type="match status" value="1"/>
</dbReference>
<sequence length="41" mass="4704">MDISRRRFLQSSLAISALTVLPACSLSRSTNKQRQYIYDIT</sequence>
<protein>
    <submittedName>
        <fullName evidence="1">Uncharacterized protein</fullName>
    </submittedName>
</protein>
<evidence type="ECO:0000313" key="2">
    <source>
        <dbReference type="Proteomes" id="UP000555836"/>
    </source>
</evidence>
<dbReference type="InterPro" id="IPR006311">
    <property type="entry name" value="TAT_signal"/>
</dbReference>
<feature type="non-terminal residue" evidence="1">
    <location>
        <position position="41"/>
    </location>
</feature>
<evidence type="ECO:0000313" key="1">
    <source>
        <dbReference type="EMBL" id="NMU26453.1"/>
    </source>
</evidence>
<comment type="caution">
    <text evidence="1">The sequence shown here is derived from an EMBL/GenBank/DDBJ whole genome shotgun (WGS) entry which is preliminary data.</text>
</comment>